<evidence type="ECO:0000313" key="1">
    <source>
        <dbReference type="EMBL" id="AIA87174.1"/>
    </source>
</evidence>
<reference evidence="1" key="1">
    <citation type="journal article" date="2013" name="Environ. Microbiol.">
        <title>Seasonally variable intestinal metagenomes of the red palm weevil (Rhynchophorus ferrugineus).</title>
        <authorList>
            <person name="Jia S."/>
            <person name="Zhang X."/>
            <person name="Zhang G."/>
            <person name="Yin A."/>
            <person name="Zhang S."/>
            <person name="Li F."/>
            <person name="Wang L."/>
            <person name="Zhao D."/>
            <person name="Yun Q."/>
            <person name="Tala"/>
            <person name="Wang J."/>
            <person name="Sun G."/>
            <person name="Baabdullah M."/>
            <person name="Yu X."/>
            <person name="Hu S."/>
            <person name="Al-Mssallem I.S."/>
            <person name="Yu J."/>
        </authorList>
    </citation>
    <scope>NUCLEOTIDE SEQUENCE</scope>
</reference>
<name>A0A060BW43_9FIRM</name>
<protein>
    <submittedName>
        <fullName evidence="1">CAZy families GT19 protein</fullName>
    </submittedName>
</protein>
<dbReference type="EMBL" id="KF119906">
    <property type="protein sequence ID" value="AIA87174.1"/>
    <property type="molecule type" value="Genomic_DNA"/>
</dbReference>
<sequence length="80" mass="9035">MDNIGLPNIIMGRRIMPELWQNAVTAEHIAQIVIPMLTDVKRHRELSDAMTAVRRTMGESGSIDRTATAILHFVKEKHAE</sequence>
<organism evidence="1">
    <name type="scientific">uncultured Veillonella sp</name>
    <dbReference type="NCBI Taxonomy" id="159268"/>
    <lineage>
        <taxon>Bacteria</taxon>
        <taxon>Bacillati</taxon>
        <taxon>Bacillota</taxon>
        <taxon>Negativicutes</taxon>
        <taxon>Veillonellales</taxon>
        <taxon>Veillonellaceae</taxon>
        <taxon>Veillonella</taxon>
        <taxon>environmental samples</taxon>
    </lineage>
</organism>
<dbReference type="AlphaFoldDB" id="A0A060BW43"/>
<proteinExistence type="predicted"/>
<accession>A0A060BW43</accession>